<keyword evidence="4" id="KW-0472">Membrane</keyword>
<feature type="signal peptide" evidence="6">
    <location>
        <begin position="1"/>
        <end position="19"/>
    </location>
</feature>
<keyword evidence="3 6" id="KW-0732">Signal</keyword>
<feature type="chain" id="PRO_5046401090" evidence="6">
    <location>
        <begin position="20"/>
        <end position="520"/>
    </location>
</feature>
<dbReference type="Proteomes" id="UP001597361">
    <property type="component" value="Unassembled WGS sequence"/>
</dbReference>
<evidence type="ECO:0000256" key="6">
    <source>
        <dbReference type="SAM" id="SignalP"/>
    </source>
</evidence>
<evidence type="ECO:0000313" key="9">
    <source>
        <dbReference type="EMBL" id="MFD2033294.1"/>
    </source>
</evidence>
<keyword evidence="10" id="KW-1185">Reference proteome</keyword>
<dbReference type="InterPro" id="IPR033985">
    <property type="entry name" value="SusD-like_N"/>
</dbReference>
<dbReference type="CDD" id="cd08977">
    <property type="entry name" value="SusD"/>
    <property type="match status" value="1"/>
</dbReference>
<dbReference type="Gene3D" id="1.25.40.390">
    <property type="match status" value="1"/>
</dbReference>
<feature type="domain" description="SusD-like N-terminal" evidence="8">
    <location>
        <begin position="96"/>
        <end position="199"/>
    </location>
</feature>
<dbReference type="EMBL" id="JBHUHR010000001">
    <property type="protein sequence ID" value="MFD2033294.1"/>
    <property type="molecule type" value="Genomic_DNA"/>
</dbReference>
<gene>
    <name evidence="9" type="ORF">ACFSKL_00750</name>
</gene>
<sequence>MKKIHIIFINLIFMLAAVSCVDQLELTNPNNQVPGDFWQTESHALEGINAVYTGLIIDGTYMRMIPALTDGRGDDFHQDTPWLDLAQVANFTALPSTGPVQWVWHAHYQIVFRANQVIENVPQIEMDEALRSRILGQAYFLRGLAYFNLATNFQRVPLILTVPVESEEFYPATASEEDLWASIISDFQTAKENLPVSYNTVSGPDAGQSGRATMGAATGMKGKALLYRQRWQEAAAEFEEVIGLGIYDLVPNFRDNFSFVNENNVESLFEVQFATPDQVGGNTYNYGGEPNANWMQVSSVGHTYAQPGFGYNDFVPSRALYDAFNEERTVDGRKDPRLLSTIASYEPEENSTTVYNAVPWPHAPNAIYPRKYTHDGLGVATESQGGVERSGINYRVLRYADVLLMYAEALNELGRTADAYPIIQIVRDRAKLPDLNDVKPGLSQAAMRDQIAHERFLELAIESIRIHDIIRWGWLYDSGKLALLRSNDVEFTRWSPGKEYLPIPQTELDVNPNLSPNDAN</sequence>
<comment type="caution">
    <text evidence="9">The sequence shown here is derived from an EMBL/GenBank/DDBJ whole genome shotgun (WGS) entry which is preliminary data.</text>
</comment>
<accession>A0ABW4VF54</accession>
<evidence type="ECO:0000256" key="1">
    <source>
        <dbReference type="ARBA" id="ARBA00004442"/>
    </source>
</evidence>
<dbReference type="Pfam" id="PF14322">
    <property type="entry name" value="SusD-like_3"/>
    <property type="match status" value="1"/>
</dbReference>
<evidence type="ECO:0000256" key="4">
    <source>
        <dbReference type="ARBA" id="ARBA00023136"/>
    </source>
</evidence>
<organism evidence="9 10">
    <name type="scientific">Belliella marina</name>
    <dbReference type="NCBI Taxonomy" id="1644146"/>
    <lineage>
        <taxon>Bacteria</taxon>
        <taxon>Pseudomonadati</taxon>
        <taxon>Bacteroidota</taxon>
        <taxon>Cytophagia</taxon>
        <taxon>Cytophagales</taxon>
        <taxon>Cyclobacteriaceae</taxon>
        <taxon>Belliella</taxon>
    </lineage>
</organism>
<keyword evidence="5" id="KW-0998">Cell outer membrane</keyword>
<name>A0ABW4VF54_9BACT</name>
<dbReference type="Pfam" id="PF07980">
    <property type="entry name" value="SusD_RagB"/>
    <property type="match status" value="1"/>
</dbReference>
<dbReference type="SUPFAM" id="SSF48452">
    <property type="entry name" value="TPR-like"/>
    <property type="match status" value="1"/>
</dbReference>
<evidence type="ECO:0000313" key="10">
    <source>
        <dbReference type="Proteomes" id="UP001597361"/>
    </source>
</evidence>
<proteinExistence type="inferred from homology"/>
<comment type="subcellular location">
    <subcellularLocation>
        <location evidence="1">Cell outer membrane</location>
    </subcellularLocation>
</comment>
<evidence type="ECO:0000256" key="3">
    <source>
        <dbReference type="ARBA" id="ARBA00022729"/>
    </source>
</evidence>
<evidence type="ECO:0000259" key="8">
    <source>
        <dbReference type="Pfam" id="PF14322"/>
    </source>
</evidence>
<comment type="similarity">
    <text evidence="2">Belongs to the SusD family.</text>
</comment>
<reference evidence="10" key="1">
    <citation type="journal article" date="2019" name="Int. J. Syst. Evol. Microbiol.">
        <title>The Global Catalogue of Microorganisms (GCM) 10K type strain sequencing project: providing services to taxonomists for standard genome sequencing and annotation.</title>
        <authorList>
            <consortium name="The Broad Institute Genomics Platform"/>
            <consortium name="The Broad Institute Genome Sequencing Center for Infectious Disease"/>
            <person name="Wu L."/>
            <person name="Ma J."/>
        </authorList>
    </citation>
    <scope>NUCLEOTIDE SEQUENCE [LARGE SCALE GENOMIC DNA]</scope>
    <source>
        <strain evidence="10">CGMCC 1.15180</strain>
    </source>
</reference>
<evidence type="ECO:0000256" key="2">
    <source>
        <dbReference type="ARBA" id="ARBA00006275"/>
    </source>
</evidence>
<dbReference type="InterPro" id="IPR012944">
    <property type="entry name" value="SusD_RagB_dom"/>
</dbReference>
<dbReference type="PROSITE" id="PS51257">
    <property type="entry name" value="PROKAR_LIPOPROTEIN"/>
    <property type="match status" value="1"/>
</dbReference>
<protein>
    <submittedName>
        <fullName evidence="9">RagB/SusD family nutrient uptake outer membrane protein</fullName>
    </submittedName>
</protein>
<evidence type="ECO:0000259" key="7">
    <source>
        <dbReference type="Pfam" id="PF07980"/>
    </source>
</evidence>
<dbReference type="RefSeq" id="WP_376882437.1">
    <property type="nucleotide sequence ID" value="NZ_JBHUHR010000001.1"/>
</dbReference>
<feature type="domain" description="RagB/SusD" evidence="7">
    <location>
        <begin position="266"/>
        <end position="517"/>
    </location>
</feature>
<evidence type="ECO:0000256" key="5">
    <source>
        <dbReference type="ARBA" id="ARBA00023237"/>
    </source>
</evidence>
<dbReference type="InterPro" id="IPR011990">
    <property type="entry name" value="TPR-like_helical_dom_sf"/>
</dbReference>